<evidence type="ECO:0000313" key="3">
    <source>
        <dbReference type="RefSeq" id="XP_033152764.1"/>
    </source>
</evidence>
<organism evidence="2 3">
    <name type="scientific">Drosophila mauritiana</name>
    <name type="common">Fruit fly</name>
    <dbReference type="NCBI Taxonomy" id="7226"/>
    <lineage>
        <taxon>Eukaryota</taxon>
        <taxon>Metazoa</taxon>
        <taxon>Ecdysozoa</taxon>
        <taxon>Arthropoda</taxon>
        <taxon>Hexapoda</taxon>
        <taxon>Insecta</taxon>
        <taxon>Pterygota</taxon>
        <taxon>Neoptera</taxon>
        <taxon>Endopterygota</taxon>
        <taxon>Diptera</taxon>
        <taxon>Brachycera</taxon>
        <taxon>Muscomorpha</taxon>
        <taxon>Ephydroidea</taxon>
        <taxon>Drosophilidae</taxon>
        <taxon>Drosophila</taxon>
        <taxon>Sophophora</taxon>
    </lineage>
</organism>
<keyword evidence="2" id="KW-1185">Reference proteome</keyword>
<evidence type="ECO:0000256" key="1">
    <source>
        <dbReference type="SAM" id="SignalP"/>
    </source>
</evidence>
<reference evidence="3" key="1">
    <citation type="submission" date="2025-08" db="UniProtKB">
        <authorList>
            <consortium name="RefSeq"/>
        </authorList>
    </citation>
    <scope>IDENTIFICATION</scope>
    <source>
        <strain evidence="3">Mau12</strain>
        <tissue evidence="3">Whole Body</tissue>
    </source>
</reference>
<sequence>MIKLFAVVILLTVSPPSSYSTLVDDVYSCIRFQLKALKFLVGSKDINFQCVGLCAYDIIRNVTPIDLPKGTEPEICHSMNEYGKCKYADGLRKCLPPKLDERFWKDLFTRI</sequence>
<dbReference type="AlphaFoldDB" id="A0A6P8JIJ0"/>
<name>A0A6P8JIJ0_DROMA</name>
<feature type="chain" id="PRO_5028145166" evidence="1">
    <location>
        <begin position="21"/>
        <end position="111"/>
    </location>
</feature>
<dbReference type="RefSeq" id="XP_033152764.1">
    <property type="nucleotide sequence ID" value="XM_033296873.1"/>
</dbReference>
<keyword evidence="1" id="KW-0732">Signal</keyword>
<dbReference type="Proteomes" id="UP000515162">
    <property type="component" value="Chromosome 2R"/>
</dbReference>
<feature type="signal peptide" evidence="1">
    <location>
        <begin position="1"/>
        <end position="20"/>
    </location>
</feature>
<protein>
    <submittedName>
        <fullName evidence="3">Uncharacterized protein LOC117136154</fullName>
    </submittedName>
</protein>
<accession>A0A6P8JIJ0</accession>
<evidence type="ECO:0000313" key="2">
    <source>
        <dbReference type="Proteomes" id="UP000515162"/>
    </source>
</evidence>
<proteinExistence type="predicted"/>
<dbReference type="GeneID" id="117136154"/>
<gene>
    <name evidence="3" type="primary">LOC117136154</name>
</gene>